<reference evidence="3" key="1">
    <citation type="submission" date="2015-09" db="EMBL/GenBank/DDBJ databases">
        <authorList>
            <person name="Fill T.P."/>
            <person name="Baretta J.F."/>
            <person name="de Almeida L.G."/>
            <person name="Rocha M."/>
            <person name="de Souza D.H."/>
            <person name="Malavazi I."/>
            <person name="Cerdeira L.T."/>
            <person name="Hong H."/>
            <person name="Samborskyy M."/>
            <person name="de Vasconcelos A.T."/>
            <person name="Leadlay P."/>
            <person name="Rodrigues-Filho E."/>
        </authorList>
    </citation>
    <scope>NUCLEOTIDE SEQUENCE [LARGE SCALE GENOMIC DNA]</scope>
    <source>
        <strain evidence="3">LaBioMMi 136</strain>
    </source>
</reference>
<feature type="compositionally biased region" description="Low complexity" evidence="1">
    <location>
        <begin position="396"/>
        <end position="409"/>
    </location>
</feature>
<dbReference type="AlphaFoldDB" id="A0A1S9RYY7"/>
<evidence type="ECO:0000256" key="1">
    <source>
        <dbReference type="SAM" id="MobiDB-lite"/>
    </source>
</evidence>
<evidence type="ECO:0000313" key="2">
    <source>
        <dbReference type="EMBL" id="OOQ90749.1"/>
    </source>
</evidence>
<dbReference type="Proteomes" id="UP000190744">
    <property type="component" value="Unassembled WGS sequence"/>
</dbReference>
<evidence type="ECO:0000313" key="3">
    <source>
        <dbReference type="Proteomes" id="UP000190744"/>
    </source>
</evidence>
<feature type="region of interest" description="Disordered" evidence="1">
    <location>
        <begin position="92"/>
        <end position="533"/>
    </location>
</feature>
<accession>A0A1S9RYY7</accession>
<proteinExistence type="predicted"/>
<feature type="compositionally biased region" description="Polar residues" evidence="1">
    <location>
        <begin position="386"/>
        <end position="395"/>
    </location>
</feature>
<feature type="compositionally biased region" description="Basic residues" evidence="1">
    <location>
        <begin position="364"/>
        <end position="385"/>
    </location>
</feature>
<feature type="compositionally biased region" description="Polar residues" evidence="1">
    <location>
        <begin position="150"/>
        <end position="159"/>
    </location>
</feature>
<protein>
    <submittedName>
        <fullName evidence="2">Uncharacterized protein</fullName>
    </submittedName>
</protein>
<feature type="compositionally biased region" description="Low complexity" evidence="1">
    <location>
        <begin position="451"/>
        <end position="493"/>
    </location>
</feature>
<comment type="caution">
    <text evidence="2">The sequence shown here is derived from an EMBL/GenBank/DDBJ whole genome shotgun (WGS) entry which is preliminary data.</text>
</comment>
<feature type="compositionally biased region" description="Polar residues" evidence="1">
    <location>
        <begin position="178"/>
        <end position="200"/>
    </location>
</feature>
<feature type="compositionally biased region" description="Low complexity" evidence="1">
    <location>
        <begin position="268"/>
        <end position="296"/>
    </location>
</feature>
<sequence length="562" mass="59848">MSGFNPFRARNLDGKSNEPISFFPLSIRHVPIRHDYGESPFEHHFPYPAAGLSDRHRRAQILIDLSETGSSAGATASPLIADNASLDLFSKPAPSVPTQLPNGYPKKPALSLELETDDSTSSDEQSVDPFNPDPSVSDIDNDPGHDDYPQRSSSTSSALNDRPRDFFGSSPHPAPSADGSTATSSFNLPFVPATTQSIRSGSEAGLGSDSGSSTPQEIVPPPGTRDGAQTQTFRSPPEPGTSTSPSSRSNKEKKPPPPPRSHHGKRITTATNTTAGTSGNATSSSSYTSPPRSTNRLSYHAPSPESQISTRRSGTPNAGSTSQAPESDYFTFSVSPEDQQRARARAPNSTNPGESVHRSASQHSQHKRPPTPPLSRRHSQMRRSKSTQSKTSGSRLTMSSLDSESTDSSQPPSPGLSTRSLASSIPDRKRLSMPPPSSRSTEREVETRAMPGHSLPPDSLSSPPSTSRSNPPPSGRRTSSHSSILSGGLSSAVAPPPPPPPRRARDSSSRSSEGRPLSQVIGVEEAPLPQPSNAQDILADLSRLQKEVDDLRGHYESRKVSQ</sequence>
<gene>
    <name evidence="2" type="ORF">PEBR_03525</name>
</gene>
<organism evidence="2 3">
    <name type="scientific">Penicillium brasilianum</name>
    <dbReference type="NCBI Taxonomy" id="104259"/>
    <lineage>
        <taxon>Eukaryota</taxon>
        <taxon>Fungi</taxon>
        <taxon>Dikarya</taxon>
        <taxon>Ascomycota</taxon>
        <taxon>Pezizomycotina</taxon>
        <taxon>Eurotiomycetes</taxon>
        <taxon>Eurotiomycetidae</taxon>
        <taxon>Eurotiales</taxon>
        <taxon>Aspergillaceae</taxon>
        <taxon>Penicillium</taxon>
    </lineage>
</organism>
<feature type="compositionally biased region" description="Polar residues" evidence="1">
    <location>
        <begin position="347"/>
        <end position="363"/>
    </location>
</feature>
<feature type="compositionally biased region" description="Polar residues" evidence="1">
    <location>
        <begin position="304"/>
        <end position="337"/>
    </location>
</feature>
<dbReference type="EMBL" id="LJBN01000046">
    <property type="protein sequence ID" value="OOQ90749.1"/>
    <property type="molecule type" value="Genomic_DNA"/>
</dbReference>
<name>A0A1S9RYY7_PENBI</name>